<dbReference type="SUPFAM" id="SSF52540">
    <property type="entry name" value="P-loop containing nucleoside triphosphate hydrolases"/>
    <property type="match status" value="1"/>
</dbReference>
<dbReference type="SUPFAM" id="SSF47616">
    <property type="entry name" value="GST C-terminal domain-like"/>
    <property type="match status" value="1"/>
</dbReference>
<dbReference type="InterPro" id="IPR036249">
    <property type="entry name" value="Thioredoxin-like_sf"/>
</dbReference>
<evidence type="ECO:0000259" key="11">
    <source>
        <dbReference type="PROSITE" id="PS50404"/>
    </source>
</evidence>
<feature type="domain" description="GST N-terminal" evidence="11">
    <location>
        <begin position="7"/>
        <end position="87"/>
    </location>
</feature>
<keyword evidence="2 9" id="KW-0378">Hydrolase</keyword>
<feature type="compositionally biased region" description="Basic and acidic residues" evidence="10">
    <location>
        <begin position="346"/>
        <end position="356"/>
    </location>
</feature>
<name>A0ABQ8PKM8_9FUNG</name>
<dbReference type="Gene3D" id="1.20.1050.10">
    <property type="match status" value="1"/>
</dbReference>
<organism evidence="14 15">
    <name type="scientific">Coemansia umbellata</name>
    <dbReference type="NCBI Taxonomy" id="1424467"/>
    <lineage>
        <taxon>Eukaryota</taxon>
        <taxon>Fungi</taxon>
        <taxon>Fungi incertae sedis</taxon>
        <taxon>Zoopagomycota</taxon>
        <taxon>Kickxellomycotina</taxon>
        <taxon>Kickxellomycetes</taxon>
        <taxon>Kickxellales</taxon>
        <taxon>Kickxellaceae</taxon>
        <taxon>Coemansia</taxon>
    </lineage>
</organism>
<dbReference type="Gene3D" id="3.40.30.10">
    <property type="entry name" value="Glutaredoxin"/>
    <property type="match status" value="1"/>
</dbReference>
<evidence type="ECO:0000256" key="10">
    <source>
        <dbReference type="SAM" id="MobiDB-lite"/>
    </source>
</evidence>
<evidence type="ECO:0000256" key="4">
    <source>
        <dbReference type="ARBA" id="ARBA00022840"/>
    </source>
</evidence>
<feature type="binding site" evidence="9">
    <location>
        <begin position="392"/>
        <end position="399"/>
    </location>
    <ligand>
        <name>ATP</name>
        <dbReference type="ChEBI" id="CHEBI:30616"/>
    </ligand>
</feature>
<dbReference type="Pfam" id="PF00580">
    <property type="entry name" value="UvrD-helicase"/>
    <property type="match status" value="1"/>
</dbReference>
<evidence type="ECO:0000256" key="8">
    <source>
        <dbReference type="ARBA" id="ARBA00048988"/>
    </source>
</evidence>
<dbReference type="PROSITE" id="PS50404">
    <property type="entry name" value="GST_NTER"/>
    <property type="match status" value="1"/>
</dbReference>
<feature type="domain" description="UvrD-like helicase ATP-binding" evidence="12">
    <location>
        <begin position="371"/>
        <end position="789"/>
    </location>
</feature>
<dbReference type="InterPro" id="IPR014017">
    <property type="entry name" value="DNA_helicase_UvrD-like_C"/>
</dbReference>
<keyword evidence="1 9" id="KW-0547">Nucleotide-binding</keyword>
<dbReference type="PROSITE" id="PS51217">
    <property type="entry name" value="UVRD_HELICASE_CTER"/>
    <property type="match status" value="1"/>
</dbReference>
<dbReference type="InterPro" id="IPR027417">
    <property type="entry name" value="P-loop_NTPase"/>
</dbReference>
<evidence type="ECO:0000313" key="14">
    <source>
        <dbReference type="EMBL" id="KAJ1989601.1"/>
    </source>
</evidence>
<evidence type="ECO:0000256" key="2">
    <source>
        <dbReference type="ARBA" id="ARBA00022801"/>
    </source>
</evidence>
<dbReference type="InterPro" id="IPR000212">
    <property type="entry name" value="DNA_helicase_UvrD/REP"/>
</dbReference>
<dbReference type="InterPro" id="IPR040079">
    <property type="entry name" value="Glutathione_S-Trfase"/>
</dbReference>
<dbReference type="Pfam" id="PF02798">
    <property type="entry name" value="GST_N"/>
    <property type="match status" value="1"/>
</dbReference>
<evidence type="ECO:0000256" key="6">
    <source>
        <dbReference type="ARBA" id="ARBA00034617"/>
    </source>
</evidence>
<dbReference type="InterPro" id="IPR014016">
    <property type="entry name" value="UvrD-like_ATP-bd"/>
</dbReference>
<dbReference type="InterPro" id="IPR004045">
    <property type="entry name" value="Glutathione_S-Trfase_N"/>
</dbReference>
<dbReference type="PROSITE" id="PS51198">
    <property type="entry name" value="UVRD_HELICASE_ATP_BIND"/>
    <property type="match status" value="1"/>
</dbReference>
<evidence type="ECO:0000259" key="12">
    <source>
        <dbReference type="PROSITE" id="PS51198"/>
    </source>
</evidence>
<sequence>MSSSAKPSYTFKYFNVIGLAEASRLLLCAANVDWVEENPEWPQEKANQPFGRLPVLIEKSADGSPDFVLSESGTIERYLARKYSLIPSDPKQESRQEQLRDQMADITVTYLAARQGNADSKSKFDELTAKLKEVLAKALKENGSNGHFLGEKLTYIDLCIYSFFKFFMVTTEKYAPEYTSVFIDLITPDVAKVISAVLAEPSLQLRVANDKARVLSTRFLFMALKGSRIAFKPALAKSARQVRKTLSATTPNPSKRVKLENLSGSMPRSTKMPSTSGSSKFKCTDGVDGNRLLTFDDYVVSFTNSFIDEEESNLVKAATAGGFKSARSMISSAKSSKGRNKAQPATDDRPEHKDSAMAESEVDAAKASAIVLDEAQERISKLDIEKPLLIVAGAGSGKTSTLCARVLEIIRHGIYPMQILVITFTNKAADELKSRIARYMQGNIRLNLITNLGDGRVMLPHTSTFHSWCYGLVSQHYTKFGWKRLPMVAAAESEHEAVMQVAVDQINDSRRLVQCEQMLNIAPPEHKQGSHKEDPEQSLYIHDAQTRWKAVIAAAIEETRFSIEDAAKEIEAENEDTKKGGRKGKLSKKTKETTERNNIMKAAYKHIYAIRGRDMEMIDLEENPIDFGKAFPGKSMIKAMLNFVYRAKSRGDSPEVYPQLERSVLEAYNKTLERFGLVDFDDLLLRANDLLEMPDVLQEVQQQFPYLLVDEFQDLNQLQMNLVLRLQKNIGRVTAVGDERQSIYAFRGASCEHNFKTFLDWFVDAQVEKSSATPSAGSMECLTRNYRSHQSIVDLGNIVAKDTIGDSELLSRLRVPLTALPSAPAAPVSVWSAPDISAEAETIARMVRKLLDKKMCKASDIAIISRCLDFGMYRPTGKIEIELLRNGIPYIIRGSNSALKLKRMQTFMALIRVVVNPNDDIAFDTCLEELVMDIGPVGKRKIRDMNSEMVDPGSLYHKARCILRTSKLPINGRAGLLAFVGDILRWRVEMRSMTLTQLLKVMFKEYIENHGEEEKAAQQGKSDEGTDRLWEIVLAILDSLKTSSQALTKAMMQIVTDEGDDLDEDLYTMVVNNDHDHLCTEELLSEFLAQLCMLSTAAEDKGKISNPKGTNDQDQTQGAVVITTVHQAKGLEWDHVFIPHFNENLFPMGFRGAPSADLAKARMDPVMEQEIASAYKQHFREEGRLAYVAITRAKNGLYISVLEQYPQFWMKKFFGSDCCQSRYLPGIMYAGKTKRTKREW</sequence>
<dbReference type="Gene3D" id="1.10.486.10">
    <property type="entry name" value="PCRA, domain 4"/>
    <property type="match status" value="1"/>
</dbReference>
<evidence type="ECO:0000256" key="7">
    <source>
        <dbReference type="ARBA" id="ARBA00034808"/>
    </source>
</evidence>
<dbReference type="Pfam" id="PF13361">
    <property type="entry name" value="UvrD_C"/>
    <property type="match status" value="1"/>
</dbReference>
<keyword evidence="15" id="KW-1185">Reference proteome</keyword>
<dbReference type="Proteomes" id="UP001151295">
    <property type="component" value="Unassembled WGS sequence"/>
</dbReference>
<feature type="region of interest" description="Disordered" evidence="10">
    <location>
        <begin position="572"/>
        <end position="593"/>
    </location>
</feature>
<evidence type="ECO:0000313" key="15">
    <source>
        <dbReference type="Proteomes" id="UP001151295"/>
    </source>
</evidence>
<dbReference type="EMBL" id="JANBQD010000065">
    <property type="protein sequence ID" value="KAJ1989601.1"/>
    <property type="molecule type" value="Genomic_DNA"/>
</dbReference>
<dbReference type="Gene3D" id="3.40.50.300">
    <property type="entry name" value="P-loop containing nucleotide triphosphate hydrolases"/>
    <property type="match status" value="3"/>
</dbReference>
<keyword evidence="3 9" id="KW-0347">Helicase</keyword>
<dbReference type="InterPro" id="IPR036282">
    <property type="entry name" value="Glutathione-S-Trfase_C_sf"/>
</dbReference>
<accession>A0ABQ8PKM8</accession>
<comment type="catalytic activity">
    <reaction evidence="6">
        <text>Couples ATP hydrolysis with the unwinding of duplex DNA by translocating in the 3'-5' direction.</text>
        <dbReference type="EC" id="5.6.2.4"/>
    </reaction>
</comment>
<keyword evidence="4 9" id="KW-0067">ATP-binding</keyword>
<dbReference type="CDD" id="cd03039">
    <property type="entry name" value="GST_N_Sigma_like"/>
    <property type="match status" value="1"/>
</dbReference>
<proteinExistence type="predicted"/>
<comment type="catalytic activity">
    <reaction evidence="8">
        <text>ATP + H2O = ADP + phosphate + H(+)</text>
        <dbReference type="Rhea" id="RHEA:13065"/>
        <dbReference type="ChEBI" id="CHEBI:15377"/>
        <dbReference type="ChEBI" id="CHEBI:15378"/>
        <dbReference type="ChEBI" id="CHEBI:30616"/>
        <dbReference type="ChEBI" id="CHEBI:43474"/>
        <dbReference type="ChEBI" id="CHEBI:456216"/>
        <dbReference type="EC" id="5.6.2.4"/>
    </reaction>
</comment>
<feature type="region of interest" description="Disordered" evidence="10">
    <location>
        <begin position="329"/>
        <end position="359"/>
    </location>
</feature>
<dbReference type="InterPro" id="IPR004046">
    <property type="entry name" value="GST_C"/>
</dbReference>
<dbReference type="PANTHER" id="PTHR11070">
    <property type="entry name" value="UVRD / RECB / PCRA DNA HELICASE FAMILY MEMBER"/>
    <property type="match status" value="1"/>
</dbReference>
<feature type="compositionally biased region" description="Polar residues" evidence="10">
    <location>
        <begin position="262"/>
        <end position="281"/>
    </location>
</feature>
<feature type="domain" description="UvrD-like helicase C-terminal" evidence="13">
    <location>
        <begin position="790"/>
        <end position="1130"/>
    </location>
</feature>
<feature type="compositionally biased region" description="Polar residues" evidence="10">
    <location>
        <begin position="244"/>
        <end position="253"/>
    </location>
</feature>
<gene>
    <name evidence="14" type="ORF">EDC05_004567</name>
</gene>
<dbReference type="EC" id="5.6.2.4" evidence="7"/>
<reference evidence="14" key="1">
    <citation type="submission" date="2022-07" db="EMBL/GenBank/DDBJ databases">
        <title>Phylogenomic reconstructions and comparative analyses of Kickxellomycotina fungi.</title>
        <authorList>
            <person name="Reynolds N.K."/>
            <person name="Stajich J.E."/>
            <person name="Barry K."/>
            <person name="Grigoriev I.V."/>
            <person name="Crous P."/>
            <person name="Smith M.E."/>
        </authorList>
    </citation>
    <scope>NUCLEOTIDE SEQUENCE</scope>
    <source>
        <strain evidence="14">BCRC 34882</strain>
    </source>
</reference>
<dbReference type="Pfam" id="PF14497">
    <property type="entry name" value="GST_C_3"/>
    <property type="match status" value="1"/>
</dbReference>
<evidence type="ECO:0000259" key="13">
    <source>
        <dbReference type="PROSITE" id="PS51217"/>
    </source>
</evidence>
<evidence type="ECO:0000256" key="3">
    <source>
        <dbReference type="ARBA" id="ARBA00022806"/>
    </source>
</evidence>
<evidence type="ECO:0000256" key="1">
    <source>
        <dbReference type="ARBA" id="ARBA00022741"/>
    </source>
</evidence>
<evidence type="ECO:0000256" key="5">
    <source>
        <dbReference type="ARBA" id="ARBA00023235"/>
    </source>
</evidence>
<feature type="region of interest" description="Disordered" evidence="10">
    <location>
        <begin position="244"/>
        <end position="281"/>
    </location>
</feature>
<evidence type="ECO:0000256" key="9">
    <source>
        <dbReference type="PROSITE-ProRule" id="PRU00560"/>
    </source>
</evidence>
<dbReference type="SFLD" id="SFLDS00019">
    <property type="entry name" value="Glutathione_Transferase_(cytos"/>
    <property type="match status" value="1"/>
</dbReference>
<protein>
    <recommendedName>
        <fullName evidence="7">DNA 3'-5' helicase</fullName>
        <ecNumber evidence="7">5.6.2.4</ecNumber>
    </recommendedName>
</protein>
<comment type="caution">
    <text evidence="14">The sequence shown here is derived from an EMBL/GenBank/DDBJ whole genome shotgun (WGS) entry which is preliminary data.</text>
</comment>
<keyword evidence="5" id="KW-0413">Isomerase</keyword>
<dbReference type="PANTHER" id="PTHR11070:SF2">
    <property type="entry name" value="ATP-DEPENDENT DNA HELICASE SRS2"/>
    <property type="match status" value="1"/>
</dbReference>
<dbReference type="SUPFAM" id="SSF52833">
    <property type="entry name" value="Thioredoxin-like"/>
    <property type="match status" value="1"/>
</dbReference>